<comment type="caution">
    <text evidence="2">The sequence shown here is derived from an EMBL/GenBank/DDBJ whole genome shotgun (WGS) entry which is preliminary data.</text>
</comment>
<proteinExistence type="predicted"/>
<accession>A0AAP5F1P3</accession>
<dbReference type="Proteomes" id="UP001242288">
    <property type="component" value="Unassembled WGS sequence"/>
</dbReference>
<dbReference type="RefSeq" id="WP_266261876.1">
    <property type="nucleotide sequence ID" value="NZ_JAMXWF010000062.1"/>
</dbReference>
<evidence type="ECO:0000313" key="4">
    <source>
        <dbReference type="Proteomes" id="UP001242288"/>
    </source>
</evidence>
<dbReference type="EMBL" id="JAMXWF010000062">
    <property type="protein sequence ID" value="MDQ6413557.1"/>
    <property type="molecule type" value="Genomic_DNA"/>
</dbReference>
<evidence type="ECO:0000313" key="1">
    <source>
        <dbReference type="EMBL" id="MCX4151747.1"/>
    </source>
</evidence>
<dbReference type="AlphaFoldDB" id="A0AAP5F1P3"/>
<keyword evidence="3" id="KW-1185">Reference proteome</keyword>
<reference evidence="2" key="1">
    <citation type="submission" date="2022-06" db="EMBL/GenBank/DDBJ databases">
        <title>PHB producers.</title>
        <authorList>
            <person name="Besaury L."/>
        </authorList>
    </citation>
    <scope>NUCLEOTIDE SEQUENCE</scope>
    <source>
        <strain evidence="2 3">SEWS6</strain>
    </source>
</reference>
<evidence type="ECO:0000313" key="2">
    <source>
        <dbReference type="EMBL" id="MDQ6413557.1"/>
    </source>
</evidence>
<sequence length="131" mass="14759">MRISRYPRGLVDVNKMVKVEDRDLIVEIRPWTDEIAFIDLNVTMERSAERQSQVAISLTEMEVVALYEALIIGRSKLGKRLVERAGAMEHTIDRLHGIARVAKAGQSDAERIAEIGDEIESLRRNLATGDT</sequence>
<dbReference type="EMBL" id="JAPKHW010000062">
    <property type="protein sequence ID" value="MCX4151747.1"/>
    <property type="molecule type" value="Genomic_DNA"/>
</dbReference>
<organism evidence="2 4">
    <name type="scientific">Paraburkholderia madseniana</name>
    <dbReference type="NCBI Taxonomy" id="2599607"/>
    <lineage>
        <taxon>Bacteria</taxon>
        <taxon>Pseudomonadati</taxon>
        <taxon>Pseudomonadota</taxon>
        <taxon>Betaproteobacteria</taxon>
        <taxon>Burkholderiales</taxon>
        <taxon>Burkholderiaceae</taxon>
        <taxon>Paraburkholderia</taxon>
    </lineage>
</organism>
<protein>
    <submittedName>
        <fullName evidence="2">Uncharacterized protein</fullName>
    </submittedName>
</protein>
<name>A0AAP5F1P3_9BURK</name>
<gene>
    <name evidence="2" type="ORF">NIE36_41260</name>
    <name evidence="1" type="ORF">OSB80_41370</name>
</gene>
<evidence type="ECO:0000313" key="3">
    <source>
        <dbReference type="Proteomes" id="UP001209412"/>
    </source>
</evidence>
<dbReference type="Proteomes" id="UP001209412">
    <property type="component" value="Unassembled WGS sequence"/>
</dbReference>